<dbReference type="Gene3D" id="3.40.630.30">
    <property type="match status" value="1"/>
</dbReference>
<dbReference type="Proteomes" id="UP000287033">
    <property type="component" value="Unassembled WGS sequence"/>
</dbReference>
<evidence type="ECO:0000256" key="1">
    <source>
        <dbReference type="ARBA" id="ARBA00022679"/>
    </source>
</evidence>
<dbReference type="GO" id="GO:0019799">
    <property type="term" value="F:tubulin N-acetyltransferase activity"/>
    <property type="evidence" value="ECO:0007669"/>
    <property type="project" value="InterPro"/>
</dbReference>
<dbReference type="STRING" id="137246.A0A401RSW9"/>
<keyword evidence="1" id="KW-0808">Transferase</keyword>
<comment type="caution">
    <text evidence="6">The sequence shown here is derived from an EMBL/GenBank/DDBJ whole genome shotgun (WGS) entry which is preliminary data.</text>
</comment>
<gene>
    <name evidence="6" type="ORF">chiPu_0019712</name>
</gene>
<keyword evidence="7" id="KW-1185">Reference proteome</keyword>
<dbReference type="PROSITE" id="PS51730">
    <property type="entry name" value="GNAT_ATAT"/>
    <property type="match status" value="1"/>
</dbReference>
<dbReference type="GO" id="GO:0005905">
    <property type="term" value="C:clathrin-coated pit"/>
    <property type="evidence" value="ECO:0007669"/>
    <property type="project" value="UniProtKB-KW"/>
</dbReference>
<keyword evidence="2" id="KW-0472">Membrane</keyword>
<feature type="compositionally biased region" description="Low complexity" evidence="4">
    <location>
        <begin position="211"/>
        <end position="221"/>
    </location>
</feature>
<keyword evidence="2" id="KW-0168">Coated pit</keyword>
<dbReference type="PANTHER" id="PTHR12327:SF0">
    <property type="entry name" value="ALPHA-TUBULIN N-ACETYLTRANSFERASE 1"/>
    <property type="match status" value="1"/>
</dbReference>
<evidence type="ECO:0000259" key="5">
    <source>
        <dbReference type="PROSITE" id="PS51730"/>
    </source>
</evidence>
<dbReference type="InterPro" id="IPR007965">
    <property type="entry name" value="GNAT_ATAT"/>
</dbReference>
<proteinExistence type="predicted"/>
<dbReference type="PANTHER" id="PTHR12327">
    <property type="entry name" value="ALPHA-TUBULIN N-ACETYLTRANSFERASE 1"/>
    <property type="match status" value="1"/>
</dbReference>
<evidence type="ECO:0000313" key="6">
    <source>
        <dbReference type="EMBL" id="GCC21245.1"/>
    </source>
</evidence>
<feature type="domain" description="N-acetyltransferase" evidence="5">
    <location>
        <begin position="1"/>
        <end position="108"/>
    </location>
</feature>
<dbReference type="Pfam" id="PF05301">
    <property type="entry name" value="Acetyltransf_16"/>
    <property type="match status" value="1"/>
</dbReference>
<accession>A0A401RSW9</accession>
<protein>
    <recommendedName>
        <fullName evidence="5">N-acetyltransferase domain-containing protein</fullName>
    </recommendedName>
</protein>
<evidence type="ECO:0000256" key="2">
    <source>
        <dbReference type="ARBA" id="ARBA00023176"/>
    </source>
</evidence>
<dbReference type="EMBL" id="BEZZ01002130">
    <property type="protein sequence ID" value="GCC21245.1"/>
    <property type="molecule type" value="Genomic_DNA"/>
</dbReference>
<dbReference type="OrthoDB" id="447510at2759"/>
<evidence type="ECO:0000256" key="4">
    <source>
        <dbReference type="SAM" id="MobiDB-lite"/>
    </source>
</evidence>
<evidence type="ECO:0000313" key="7">
    <source>
        <dbReference type="Proteomes" id="UP000287033"/>
    </source>
</evidence>
<keyword evidence="3" id="KW-0012">Acyltransferase</keyword>
<feature type="region of interest" description="Disordered" evidence="4">
    <location>
        <begin position="145"/>
        <end position="221"/>
    </location>
</feature>
<dbReference type="GO" id="GO:0005874">
    <property type="term" value="C:microtubule"/>
    <property type="evidence" value="ECO:0007669"/>
    <property type="project" value="InterPro"/>
</dbReference>
<dbReference type="InterPro" id="IPR038746">
    <property type="entry name" value="Atat"/>
</dbReference>
<reference evidence="6 7" key="1">
    <citation type="journal article" date="2018" name="Nat. Ecol. Evol.">
        <title>Shark genomes provide insights into elasmobranch evolution and the origin of vertebrates.</title>
        <authorList>
            <person name="Hara Y"/>
            <person name="Yamaguchi K"/>
            <person name="Onimaru K"/>
            <person name="Kadota M"/>
            <person name="Koyanagi M"/>
            <person name="Keeley SD"/>
            <person name="Tatsumi K"/>
            <person name="Tanaka K"/>
            <person name="Motone F"/>
            <person name="Kageyama Y"/>
            <person name="Nozu R"/>
            <person name="Adachi N"/>
            <person name="Nishimura O"/>
            <person name="Nakagawa R"/>
            <person name="Tanegashima C"/>
            <person name="Kiyatake I"/>
            <person name="Matsumoto R"/>
            <person name="Murakumo K"/>
            <person name="Nishida K"/>
            <person name="Terakita A"/>
            <person name="Kuratani S"/>
            <person name="Sato K"/>
            <person name="Hyodo S Kuraku.S."/>
        </authorList>
    </citation>
    <scope>NUCLEOTIDE SEQUENCE [LARGE SCALE GENOMIC DNA]</scope>
</reference>
<evidence type="ECO:0000256" key="3">
    <source>
        <dbReference type="ARBA" id="ARBA00023315"/>
    </source>
</evidence>
<organism evidence="6 7">
    <name type="scientific">Chiloscyllium punctatum</name>
    <name type="common">Brownbanded bambooshark</name>
    <name type="synonym">Hemiscyllium punctatum</name>
    <dbReference type="NCBI Taxonomy" id="137246"/>
    <lineage>
        <taxon>Eukaryota</taxon>
        <taxon>Metazoa</taxon>
        <taxon>Chordata</taxon>
        <taxon>Craniata</taxon>
        <taxon>Vertebrata</taxon>
        <taxon>Chondrichthyes</taxon>
        <taxon>Elasmobranchii</taxon>
        <taxon>Galeomorphii</taxon>
        <taxon>Galeoidea</taxon>
        <taxon>Orectolobiformes</taxon>
        <taxon>Hemiscylliidae</taxon>
        <taxon>Chiloscyllium</taxon>
    </lineage>
</organism>
<feature type="compositionally biased region" description="Polar residues" evidence="4">
    <location>
        <begin position="152"/>
        <end position="166"/>
    </location>
</feature>
<dbReference type="AlphaFoldDB" id="A0A401RSW9"/>
<sequence>MCSLCSGKGAAIGFLKVGHKKLFVLDGRGAHNEMEPLCVLDFYVHVSLQRHGYGKELFDYMIQYEGTKPHHLAIDRPSSKFLSFLKKHYGLAATIPQVNNFVVFESFFRDRQMRGERLVHRTIPKKVEQDIKPYSITVRDGAPEEQELPWPFNQSPSLTRSNSLGRNSHRQPSRGQFSHQEALRHVRVAHSRAVNGVREADDPMAQRRRTSSLTRSQFSFQ</sequence>
<name>A0A401RSW9_CHIPU</name>